<dbReference type="Pfam" id="PF00905">
    <property type="entry name" value="Transpeptidase"/>
    <property type="match status" value="1"/>
</dbReference>
<evidence type="ECO:0000256" key="24">
    <source>
        <dbReference type="SAM" id="Phobius"/>
    </source>
</evidence>
<evidence type="ECO:0000256" key="20">
    <source>
        <dbReference type="ARBA" id="ARBA00034000"/>
    </source>
</evidence>
<keyword evidence="17" id="KW-0511">Multifunctional enzyme</keyword>
<evidence type="ECO:0000256" key="18">
    <source>
        <dbReference type="ARBA" id="ARBA00023316"/>
    </source>
</evidence>
<accession>A0ABQ6H874</accession>
<evidence type="ECO:0000256" key="9">
    <source>
        <dbReference type="ARBA" id="ARBA00022670"/>
    </source>
</evidence>
<protein>
    <recommendedName>
        <fullName evidence="6 22">Penicillin-binding protein 1B</fullName>
        <shortName evidence="23">PBP-1b</shortName>
        <shortName evidence="23">PBP1b</shortName>
    </recommendedName>
    <alternativeName>
        <fullName evidence="19 23">Murein polymerase</fullName>
    </alternativeName>
</protein>
<name>A0ABQ6H874_9GAMM</name>
<keyword evidence="14 23" id="KW-0573">Peptidoglycan synthesis</keyword>
<evidence type="ECO:0000256" key="21">
    <source>
        <dbReference type="ARBA" id="ARBA00049902"/>
    </source>
</evidence>
<feature type="transmembrane region" description="Helical" evidence="24">
    <location>
        <begin position="35"/>
        <end position="55"/>
    </location>
</feature>
<dbReference type="InterPro" id="IPR012338">
    <property type="entry name" value="Beta-lactam/transpept-like"/>
</dbReference>
<evidence type="ECO:0000256" key="5">
    <source>
        <dbReference type="ARBA" id="ARBA00007739"/>
    </source>
</evidence>
<reference evidence="28 29" key="1">
    <citation type="submission" date="2023-03" db="EMBL/GenBank/DDBJ databases">
        <title>Thalassotalea loyana LMG 22536T draft genome sequence.</title>
        <authorList>
            <person name="Sawabe T."/>
        </authorList>
    </citation>
    <scope>NUCLEOTIDE SEQUENCE [LARGE SCALE GENOMIC DNA]</scope>
    <source>
        <strain evidence="28 29">LMG 22536</strain>
    </source>
</reference>
<dbReference type="Proteomes" id="UP001157134">
    <property type="component" value="Unassembled WGS sequence"/>
</dbReference>
<keyword evidence="24" id="KW-1133">Transmembrane helix</keyword>
<evidence type="ECO:0000256" key="23">
    <source>
        <dbReference type="PIRNR" id="PIRNR002799"/>
    </source>
</evidence>
<evidence type="ECO:0000259" key="25">
    <source>
        <dbReference type="Pfam" id="PF00905"/>
    </source>
</evidence>
<evidence type="ECO:0000256" key="19">
    <source>
        <dbReference type="ARBA" id="ARBA00032454"/>
    </source>
</evidence>
<comment type="similarity">
    <text evidence="4 23">In the C-terminal section; belongs to the transpeptidase family.</text>
</comment>
<comment type="pathway">
    <text evidence="3 23">Cell wall biogenesis; peptidoglycan biosynthesis.</text>
</comment>
<proteinExistence type="inferred from homology"/>
<dbReference type="NCBIfam" id="TIGR02071">
    <property type="entry name" value="PBP_1b"/>
    <property type="match status" value="1"/>
</dbReference>
<sequence length="794" mass="89670">MASQNSKKKSTAPVRAKKNNEVEVSPNKWWGKKGVYFLLKLFVIAVICLAFYCIYLDAKVRDKFEGQRWQVPIQVYGKTPVFSLNDRVSVTQITTLLKLSNYQKVTKVSQPGQYASSSNRVIVYRREIASHIAKVTTEPLKITIDIVKGKVTDIFHGNIPADIAVLEPFLIDRIVPKSNEDRVITPLQDIPEQLIDTLLLVEDRDFYFHKGISPLGILRALYTNIVAGRTVQGGSTLTQQLVKNMYLTRDKTIWRKVNEALMSLILEYRYSKDQLLEAYMNEVYLGQHYANGIYGFGLASDFYFGKSINQLTASQMALIVGQVKGPSYYDPWRYPERALNRRNLVLKLMFQAHIIENEEYQFAINSDLSVRKSRRISKQKYPDYLQLVKQELRDVLPEDALQMGIKVFTGFDVIAQQHLSQTMDNGLKKLEKERSQTDLQAAMIVTDYRSGAIVALSGGKSLGYAGFNRALSAKRQIGSLIKPVIFAAALERYQQYNYGTLLADKPLVLVSDSGQEWRPKNYDGKFREKVSLYDALIYSLNIPSVNLGMTLGLENVADALYSFGYPASELELRPSMLLGAINMTPYDINQVYVTFATKGVYRPTYAVKHVVSNLGETLYQHQSDEAVILSSQAGQLVDYGLQGVTKKGSARSLTWRVKGANIAGKTGTTNDQRDTWFVGYDNRYLVTTWVGKDDNQPTNLTGSSGALVLFSDFIKKVGVMSLPSQYRDDVDYAWFDNEDGSILGQECKNSTKHLAFSDSADNGLTCRKTEQTAKEDKPKKKSWFERLFGKKYGE</sequence>
<dbReference type="Gene3D" id="1.20.5.100">
    <property type="entry name" value="Cytochrome c1, transmembrane anchor, C-terminal"/>
    <property type="match status" value="1"/>
</dbReference>
<evidence type="ECO:0000256" key="3">
    <source>
        <dbReference type="ARBA" id="ARBA00004752"/>
    </source>
</evidence>
<evidence type="ECO:0000259" key="27">
    <source>
        <dbReference type="Pfam" id="PF14814"/>
    </source>
</evidence>
<evidence type="ECO:0000256" key="8">
    <source>
        <dbReference type="ARBA" id="ARBA00022645"/>
    </source>
</evidence>
<evidence type="ECO:0000256" key="15">
    <source>
        <dbReference type="ARBA" id="ARBA00023136"/>
    </source>
</evidence>
<evidence type="ECO:0000256" key="17">
    <source>
        <dbReference type="ARBA" id="ARBA00023268"/>
    </source>
</evidence>
<keyword evidence="15 24" id="KW-0472">Membrane</keyword>
<comment type="caution">
    <text evidence="28">The sequence shown here is derived from an EMBL/GenBank/DDBJ whole genome shotgun (WGS) entry which is preliminary data.</text>
</comment>
<keyword evidence="29" id="KW-1185">Reference proteome</keyword>
<keyword evidence="7" id="KW-1003">Cell membrane</keyword>
<evidence type="ECO:0000256" key="10">
    <source>
        <dbReference type="ARBA" id="ARBA00022676"/>
    </source>
</evidence>
<keyword evidence="8" id="KW-0121">Carboxypeptidase</keyword>
<evidence type="ECO:0000256" key="11">
    <source>
        <dbReference type="ARBA" id="ARBA00022679"/>
    </source>
</evidence>
<comment type="catalytic activity">
    <reaction evidence="20">
        <text>Preferential cleavage: (Ac)2-L-Lys-D-Ala-|-D-Ala. Also transpeptidation of peptidyl-alanyl moieties that are N-acyl substituents of D-alanine.</text>
        <dbReference type="EC" id="3.4.16.4"/>
    </reaction>
</comment>
<evidence type="ECO:0000313" key="28">
    <source>
        <dbReference type="EMBL" id="GLX84179.1"/>
    </source>
</evidence>
<dbReference type="PIRSF" id="PIRSF002799">
    <property type="entry name" value="PBP_1b"/>
    <property type="match status" value="1"/>
</dbReference>
<dbReference type="Pfam" id="PF00912">
    <property type="entry name" value="Transgly"/>
    <property type="match status" value="1"/>
</dbReference>
<evidence type="ECO:0000256" key="4">
    <source>
        <dbReference type="ARBA" id="ARBA00007090"/>
    </source>
</evidence>
<dbReference type="InterPro" id="IPR023346">
    <property type="entry name" value="Lysozyme-like_dom_sf"/>
</dbReference>
<evidence type="ECO:0000256" key="13">
    <source>
        <dbReference type="ARBA" id="ARBA00022960"/>
    </source>
</evidence>
<evidence type="ECO:0000256" key="1">
    <source>
        <dbReference type="ARBA" id="ARBA00002624"/>
    </source>
</evidence>
<dbReference type="SUPFAM" id="SSF53955">
    <property type="entry name" value="Lysozyme-like"/>
    <property type="match status" value="1"/>
</dbReference>
<evidence type="ECO:0000256" key="12">
    <source>
        <dbReference type="ARBA" id="ARBA00022801"/>
    </source>
</evidence>
<dbReference type="NCBIfam" id="TIGR02074">
    <property type="entry name" value="PBP_1a_fam"/>
    <property type="match status" value="1"/>
</dbReference>
<evidence type="ECO:0000256" key="6">
    <source>
        <dbReference type="ARBA" id="ARBA00018637"/>
    </source>
</evidence>
<dbReference type="RefSeq" id="WP_284295721.1">
    <property type="nucleotide sequence ID" value="NZ_BSSV01000001.1"/>
</dbReference>
<keyword evidence="13 23" id="KW-0133">Cell shape</keyword>
<comment type="similarity">
    <text evidence="5 23">In the N-terminal section; belongs to the glycosyltransferase 51 family.</text>
</comment>
<dbReference type="Gene3D" id="3.30.2060.10">
    <property type="entry name" value="Penicillin-binding protein 1b domain"/>
    <property type="match status" value="1"/>
</dbReference>
<keyword evidence="10 23" id="KW-0328">Glycosyltransferase</keyword>
<dbReference type="InterPro" id="IPR036950">
    <property type="entry name" value="PBP_transglycosylase"/>
</dbReference>
<evidence type="ECO:0000256" key="22">
    <source>
        <dbReference type="NCBIfam" id="TIGR02071"/>
    </source>
</evidence>
<feature type="domain" description="Glycosyl transferase family 51" evidence="26">
    <location>
        <begin position="177"/>
        <end position="349"/>
    </location>
</feature>
<dbReference type="InterPro" id="IPR001264">
    <property type="entry name" value="Glyco_trans_51"/>
</dbReference>
<feature type="domain" description="Bifunctional transglycosylase second" evidence="27">
    <location>
        <begin position="87"/>
        <end position="157"/>
    </location>
</feature>
<dbReference type="InterPro" id="IPR011813">
    <property type="entry name" value="PBP_1b"/>
</dbReference>
<dbReference type="PANTHER" id="PTHR32282">
    <property type="entry name" value="BINDING PROTEIN TRANSPEPTIDASE, PUTATIVE-RELATED"/>
    <property type="match status" value="1"/>
</dbReference>
<keyword evidence="9" id="KW-0645">Protease</keyword>
<comment type="catalytic activity">
    <reaction evidence="21">
        <text>[GlcNAc-(1-&gt;4)-Mur2Ac(oyl-L-Ala-gamma-D-Glu-L-Lys-D-Ala-D-Ala)](n)-di-trans,octa-cis-undecaprenyl diphosphate + beta-D-GlcNAc-(1-&gt;4)-Mur2Ac(oyl-L-Ala-gamma-D-Glu-L-Lys-D-Ala-D-Ala)-di-trans,octa-cis-undecaprenyl diphosphate = [GlcNAc-(1-&gt;4)-Mur2Ac(oyl-L-Ala-gamma-D-Glu-L-Lys-D-Ala-D-Ala)](n+1)-di-trans,octa-cis-undecaprenyl diphosphate + di-trans,octa-cis-undecaprenyl diphosphate + H(+)</text>
        <dbReference type="Rhea" id="RHEA:23708"/>
        <dbReference type="Rhea" id="RHEA-COMP:9602"/>
        <dbReference type="Rhea" id="RHEA-COMP:9603"/>
        <dbReference type="ChEBI" id="CHEBI:15378"/>
        <dbReference type="ChEBI" id="CHEBI:58405"/>
        <dbReference type="ChEBI" id="CHEBI:60033"/>
        <dbReference type="ChEBI" id="CHEBI:78435"/>
        <dbReference type="EC" id="2.4.99.28"/>
    </reaction>
</comment>
<keyword evidence="16" id="KW-0046">Antibiotic resistance</keyword>
<keyword evidence="12" id="KW-0378">Hydrolase</keyword>
<evidence type="ECO:0000256" key="2">
    <source>
        <dbReference type="ARBA" id="ARBA00004236"/>
    </source>
</evidence>
<evidence type="ECO:0000313" key="29">
    <source>
        <dbReference type="Proteomes" id="UP001157134"/>
    </source>
</evidence>
<organism evidence="28 29">
    <name type="scientific">Thalassotalea loyana</name>
    <dbReference type="NCBI Taxonomy" id="280483"/>
    <lineage>
        <taxon>Bacteria</taxon>
        <taxon>Pseudomonadati</taxon>
        <taxon>Pseudomonadota</taxon>
        <taxon>Gammaproteobacteria</taxon>
        <taxon>Alteromonadales</taxon>
        <taxon>Colwelliaceae</taxon>
        <taxon>Thalassotalea</taxon>
    </lineage>
</organism>
<evidence type="ECO:0000259" key="26">
    <source>
        <dbReference type="Pfam" id="PF00912"/>
    </source>
</evidence>
<dbReference type="Gene3D" id="1.10.3810.10">
    <property type="entry name" value="Biosynthetic peptidoglycan transglycosylase-like"/>
    <property type="match status" value="1"/>
</dbReference>
<evidence type="ECO:0000256" key="16">
    <source>
        <dbReference type="ARBA" id="ARBA00023251"/>
    </source>
</evidence>
<keyword evidence="11 23" id="KW-0808">Transferase</keyword>
<comment type="subcellular location">
    <subcellularLocation>
        <location evidence="2">Cell membrane</location>
    </subcellularLocation>
</comment>
<keyword evidence="18 23" id="KW-0961">Cell wall biogenesis/degradation</keyword>
<evidence type="ECO:0000256" key="14">
    <source>
        <dbReference type="ARBA" id="ARBA00022984"/>
    </source>
</evidence>
<dbReference type="EMBL" id="BSSV01000001">
    <property type="protein sequence ID" value="GLX84179.1"/>
    <property type="molecule type" value="Genomic_DNA"/>
</dbReference>
<dbReference type="InterPro" id="IPR028166">
    <property type="entry name" value="UB2H"/>
</dbReference>
<comment type="function">
    <text evidence="1 23">Cell wall formation. Synthesis of cross-linked peptidoglycan from the lipid intermediates. The enzyme has a penicillin-insensitive transglycosylase N-terminal domain (formation of linear glycan strands) and a penicillin-sensitive transpeptidase C-terminal domain (cross-linking of the peptide subunits).</text>
</comment>
<keyword evidence="24" id="KW-0812">Transmembrane</keyword>
<gene>
    <name evidence="28" type="primary">mrcB</name>
    <name evidence="28" type="ORF">tloyanaT_04310</name>
</gene>
<dbReference type="Gene3D" id="3.40.710.10">
    <property type="entry name" value="DD-peptidase/beta-lactamase superfamily"/>
    <property type="match status" value="1"/>
</dbReference>
<dbReference type="SUPFAM" id="SSF56601">
    <property type="entry name" value="beta-lactamase/transpeptidase-like"/>
    <property type="match status" value="1"/>
</dbReference>
<dbReference type="Pfam" id="PF14814">
    <property type="entry name" value="UB2H"/>
    <property type="match status" value="1"/>
</dbReference>
<feature type="domain" description="Penicillin-binding protein transpeptidase" evidence="25">
    <location>
        <begin position="442"/>
        <end position="682"/>
    </location>
</feature>
<dbReference type="InterPro" id="IPR050396">
    <property type="entry name" value="Glycosyltr_51/Transpeptidase"/>
</dbReference>
<dbReference type="PANTHER" id="PTHR32282:SF11">
    <property type="entry name" value="PENICILLIN-BINDING PROTEIN 1B"/>
    <property type="match status" value="1"/>
</dbReference>
<evidence type="ECO:0000256" key="7">
    <source>
        <dbReference type="ARBA" id="ARBA00022475"/>
    </source>
</evidence>
<dbReference type="InterPro" id="IPR001460">
    <property type="entry name" value="PCN-bd_Tpept"/>
</dbReference>